<dbReference type="AlphaFoldDB" id="A0A7S2TXD3"/>
<dbReference type="Gene3D" id="3.40.50.11350">
    <property type="match status" value="1"/>
</dbReference>
<evidence type="ECO:0000313" key="1">
    <source>
        <dbReference type="EMBL" id="CAD9772641.1"/>
    </source>
</evidence>
<gene>
    <name evidence="1" type="ORF">LSP00402_LOCUS16631</name>
</gene>
<dbReference type="InterPro" id="IPR021838">
    <property type="entry name" value="DUF3431"/>
</dbReference>
<dbReference type="EMBL" id="HBHP01026856">
    <property type="protein sequence ID" value="CAD9772641.1"/>
    <property type="molecule type" value="Transcribed_RNA"/>
</dbReference>
<dbReference type="Pfam" id="PF11913">
    <property type="entry name" value="DUF3431"/>
    <property type="match status" value="1"/>
</dbReference>
<organism evidence="1">
    <name type="scientific">Lotharella oceanica</name>
    <dbReference type="NCBI Taxonomy" id="641309"/>
    <lineage>
        <taxon>Eukaryota</taxon>
        <taxon>Sar</taxon>
        <taxon>Rhizaria</taxon>
        <taxon>Cercozoa</taxon>
        <taxon>Chlorarachniophyceae</taxon>
        <taxon>Lotharella</taxon>
    </lineage>
</organism>
<sequence length="744" mass="83912">MEQLFAVWFSAILGARGLSDRSSQARSILGGTFSTNCTQNLKLPCEVSGKCYSVDVVKDPTSIYADNLKSTDQIDKKLREKIRQKHLRIREVLQFRSVAGFFTYPLYVLNQLLFAEKYGLIGDKKPFVYMPEKHHYYNPCKSEGSEDFWHRWFQPISDVDYADVPEDEIWEFSQFSIVNIHHDKDGVHTYPYQLNGRRMRTDVGTEKWISCQRSRALPVVMKYFSLKPTILTEADRFWKANMGDAKVIGLHMRGTDKWINRKVLPAQYVEALKKLIRDHPDYKVFLATDDPRFIQAAGDIYNGSVIVRPAVREVQNTFYDHRVDEDVKVLDVLEDMVLLSKSDILVKSWSAVPEFSVYFKMRYNPDATLPVVEMQLNTDSSADANSGCAPETDKGSIHEHLPISVGGHVKKEVSFFANGTDGVCGTKTPRADSLLSLVTMMDAGQCSRSCTAHRTKAMGGNPAKEMQGNKTIVVVASRKKEDISWLGEQPACYIVMEKEADNMEIDSSVLAADGAGEASSYMTFISRMYENVADTTIFTGGDRKSESSLDLVTLLRSINPDAYSYASLDVKPTEKDDTESRCLLLGFNENHLQNREKDSFPGVPLAPVNIPVTTRMIVSQERILARSRVLYADLMEYTISAPTEVDTLLLDKMQKLSSEHIKSCVDADESLVDVDKRHQNLQLSWHVIFGDSWEKTETAEARALCGTSCTKENLSFIYFQSGVKTVNSTNKPAEEEEEVVTILL</sequence>
<reference evidence="1" key="1">
    <citation type="submission" date="2021-01" db="EMBL/GenBank/DDBJ databases">
        <authorList>
            <person name="Corre E."/>
            <person name="Pelletier E."/>
            <person name="Niang G."/>
            <person name="Scheremetjew M."/>
            <person name="Finn R."/>
            <person name="Kale V."/>
            <person name="Holt S."/>
            <person name="Cochrane G."/>
            <person name="Meng A."/>
            <person name="Brown T."/>
            <person name="Cohen L."/>
        </authorList>
    </citation>
    <scope>NUCLEOTIDE SEQUENCE</scope>
    <source>
        <strain evidence="1">CCMP622</strain>
    </source>
</reference>
<proteinExistence type="predicted"/>
<accession>A0A7S2TXD3</accession>
<protein>
    <submittedName>
        <fullName evidence="1">Uncharacterized protein</fullName>
    </submittedName>
</protein>
<name>A0A7S2TXD3_9EUKA</name>